<proteinExistence type="predicted"/>
<name>A0AAJ5BE92_MYRPR</name>
<comment type="caution">
    <text evidence="2">The sequence shown here is derived from an EMBL/GenBank/DDBJ whole genome shotgun (WGS) entry which is preliminary data.</text>
</comment>
<sequence>MTLLTINDYTDSLKKHINKVQDLPQYTVLLSPSPAQLRNYCIGLCKEDLSPDDKIILKDFFRGDSTELNDIVKSINRFELGWFKPIQSFLGKKTDTSKNHAVLEMVALMYDYEPRPYGKFRKSSVEIEEGSVADEQADSIIVEEKREAVEEKTIEDHIPPVQSFAESLPTTTAKNKFKRNLLIVTVIIIGLLGVGSLASSMLSNDQCMKWEGDRYVAYDCGEATIKSFAGVSSEPVPYDKSILKNFKQISVDCDTEFFRKGKPKVWFVKTGEGKHDYFNNPGTGVHPISGKSLRPITQYHLNKYIYSKCK</sequence>
<keyword evidence="1" id="KW-0472">Membrane</keyword>
<protein>
    <submittedName>
        <fullName evidence="2">Uncharacterized protein</fullName>
    </submittedName>
</protein>
<organism evidence="2 3">
    <name type="scientific">Myroides profundi</name>
    <dbReference type="NCBI Taxonomy" id="480520"/>
    <lineage>
        <taxon>Bacteria</taxon>
        <taxon>Pseudomonadati</taxon>
        <taxon>Bacteroidota</taxon>
        <taxon>Flavobacteriia</taxon>
        <taxon>Flavobacteriales</taxon>
        <taxon>Flavobacteriaceae</taxon>
        <taxon>Myroides</taxon>
    </lineage>
</organism>
<dbReference type="Proteomes" id="UP000183496">
    <property type="component" value="Unassembled WGS sequence"/>
</dbReference>
<keyword evidence="3" id="KW-1185">Reference proteome</keyword>
<keyword evidence="1" id="KW-1133">Transmembrane helix</keyword>
<dbReference type="AlphaFoldDB" id="A0AAJ5BE92"/>
<evidence type="ECO:0000313" key="2">
    <source>
        <dbReference type="EMBL" id="SER00875.1"/>
    </source>
</evidence>
<evidence type="ECO:0000256" key="1">
    <source>
        <dbReference type="SAM" id="Phobius"/>
    </source>
</evidence>
<dbReference type="RefSeq" id="WP_041888948.1">
    <property type="nucleotide sequence ID" value="NZ_CP010817.1"/>
</dbReference>
<keyword evidence="1" id="KW-0812">Transmembrane</keyword>
<accession>A0AAJ5BE92</accession>
<feature type="transmembrane region" description="Helical" evidence="1">
    <location>
        <begin position="181"/>
        <end position="202"/>
    </location>
</feature>
<gene>
    <name evidence="2" type="ORF">SAMN04488089_10889</name>
</gene>
<evidence type="ECO:0000313" key="3">
    <source>
        <dbReference type="Proteomes" id="UP000183496"/>
    </source>
</evidence>
<dbReference type="KEGG" id="mpw:MPR_0579"/>
<dbReference type="EMBL" id="FOFY01000008">
    <property type="protein sequence ID" value="SER00875.1"/>
    <property type="molecule type" value="Genomic_DNA"/>
</dbReference>
<reference evidence="2 3" key="1">
    <citation type="submission" date="2016-10" db="EMBL/GenBank/DDBJ databases">
        <authorList>
            <person name="Varghese N."/>
            <person name="Submissions S."/>
        </authorList>
    </citation>
    <scope>NUCLEOTIDE SEQUENCE [LARGE SCALE GENOMIC DNA]</scope>
    <source>
        <strain evidence="3">DSM 19823 / KCTC 23066 / CCTCC M 208030 / D25</strain>
    </source>
</reference>